<dbReference type="Gene3D" id="1.10.3720.10">
    <property type="entry name" value="MetI-like"/>
    <property type="match status" value="1"/>
</dbReference>
<evidence type="ECO:0000313" key="9">
    <source>
        <dbReference type="EMBL" id="SEL11751.1"/>
    </source>
</evidence>
<sequence>MINDNLHYKGEPTNSLEVTDSPHLDRQKNEPFGQALRKNLFGNKKNTVLTVLTGLFTVFVLYQVVSFVLENSWDVVYIHLRLLMIGQYPLDELWRLWFGLYYASLMIGLTWGLWRGAGKAVAFTFGAVYLAFAAVPWTTLNTSLNLAACIGLIAGGYVLGGKIDRLKIPVLVLWGLYFPLTIGLIMGFGGLLDPVLSRYWGGWLLTVILASVAIIGCFPLGILLALGRRSSLPAVKYVCIAYIELVRGIPLIMVLFIGQLLIPLFLGGQTGLDNVTRAMIAYVFFAAAYLAEDVRGGLQSIPSGQFEAAQALGLNKVKTTFFIILPQALKAVIPAMVGLFITILKDTSLVAIIGLADFLGTARRISNNPEYLGRYLELYVFVAAFYFIFCYLMAYVSRYLERSLSKGSR</sequence>
<dbReference type="PROSITE" id="PS50928">
    <property type="entry name" value="ABC_TM1"/>
    <property type="match status" value="1"/>
</dbReference>
<dbReference type="GO" id="GO:0006865">
    <property type="term" value="P:amino acid transport"/>
    <property type="evidence" value="ECO:0007669"/>
    <property type="project" value="TreeGrafter"/>
</dbReference>
<feature type="transmembrane region" description="Helical" evidence="7">
    <location>
        <begin position="238"/>
        <end position="262"/>
    </location>
</feature>
<dbReference type="Pfam" id="PF00528">
    <property type="entry name" value="BPD_transp_1"/>
    <property type="match status" value="1"/>
</dbReference>
<dbReference type="GO" id="GO:0022857">
    <property type="term" value="F:transmembrane transporter activity"/>
    <property type="evidence" value="ECO:0007669"/>
    <property type="project" value="InterPro"/>
</dbReference>
<feature type="transmembrane region" description="Helical" evidence="7">
    <location>
        <begin position="171"/>
        <end position="191"/>
    </location>
</feature>
<feature type="transmembrane region" description="Helical" evidence="7">
    <location>
        <begin position="143"/>
        <end position="159"/>
    </location>
</feature>
<dbReference type="AlphaFoldDB" id="A0A1H7MKV3"/>
<evidence type="ECO:0000256" key="5">
    <source>
        <dbReference type="ARBA" id="ARBA00022989"/>
    </source>
</evidence>
<name>A0A1H7MKV3_9LACT</name>
<feature type="transmembrane region" description="Helical" evidence="7">
    <location>
        <begin position="331"/>
        <end position="356"/>
    </location>
</feature>
<feature type="transmembrane region" description="Helical" evidence="7">
    <location>
        <begin position="203"/>
        <end position="226"/>
    </location>
</feature>
<evidence type="ECO:0000256" key="1">
    <source>
        <dbReference type="ARBA" id="ARBA00004651"/>
    </source>
</evidence>
<dbReference type="InterPro" id="IPR000515">
    <property type="entry name" value="MetI-like"/>
</dbReference>
<evidence type="ECO:0000313" key="10">
    <source>
        <dbReference type="Proteomes" id="UP000199081"/>
    </source>
</evidence>
<dbReference type="InterPro" id="IPR043429">
    <property type="entry name" value="ArtM/GltK/GlnP/TcyL/YhdX-like"/>
</dbReference>
<dbReference type="Proteomes" id="UP000199081">
    <property type="component" value="Unassembled WGS sequence"/>
</dbReference>
<dbReference type="RefSeq" id="WP_091482052.1">
    <property type="nucleotide sequence ID" value="NZ_BJYC01000014.1"/>
</dbReference>
<reference evidence="10" key="1">
    <citation type="submission" date="2016-10" db="EMBL/GenBank/DDBJ databases">
        <authorList>
            <person name="Varghese N."/>
            <person name="Submissions S."/>
        </authorList>
    </citation>
    <scope>NUCLEOTIDE SEQUENCE [LARGE SCALE GENOMIC DNA]</scope>
    <source>
        <strain evidence="10">DSM 19183</strain>
    </source>
</reference>
<dbReference type="STRING" id="426702.SAMN04488099_11211"/>
<dbReference type="PANTHER" id="PTHR30614">
    <property type="entry name" value="MEMBRANE COMPONENT OF AMINO ACID ABC TRANSPORTER"/>
    <property type="match status" value="1"/>
</dbReference>
<feature type="transmembrane region" description="Helical" evidence="7">
    <location>
        <begin position="376"/>
        <end position="396"/>
    </location>
</feature>
<proteinExistence type="inferred from homology"/>
<dbReference type="OrthoDB" id="9805999at2"/>
<feature type="transmembrane region" description="Helical" evidence="7">
    <location>
        <begin position="120"/>
        <end position="137"/>
    </location>
</feature>
<keyword evidence="4 7" id="KW-0812">Transmembrane</keyword>
<keyword evidence="5 7" id="KW-1133">Transmembrane helix</keyword>
<evidence type="ECO:0000256" key="3">
    <source>
        <dbReference type="ARBA" id="ARBA00022475"/>
    </source>
</evidence>
<dbReference type="EMBL" id="FNZU01000012">
    <property type="protein sequence ID" value="SEL11751.1"/>
    <property type="molecule type" value="Genomic_DNA"/>
</dbReference>
<accession>A0A1H7MKV3</accession>
<keyword evidence="3" id="KW-1003">Cell membrane</keyword>
<organism evidence="9 10">
    <name type="scientific">Alkalibacterium pelagium</name>
    <dbReference type="NCBI Taxonomy" id="426702"/>
    <lineage>
        <taxon>Bacteria</taxon>
        <taxon>Bacillati</taxon>
        <taxon>Bacillota</taxon>
        <taxon>Bacilli</taxon>
        <taxon>Lactobacillales</taxon>
        <taxon>Carnobacteriaceae</taxon>
        <taxon>Alkalibacterium</taxon>
    </lineage>
</organism>
<feature type="transmembrane region" description="Helical" evidence="7">
    <location>
        <begin position="94"/>
        <end position="113"/>
    </location>
</feature>
<dbReference type="InterPro" id="IPR010065">
    <property type="entry name" value="AA_ABC_transptr_permease_3TM"/>
</dbReference>
<evidence type="ECO:0000256" key="6">
    <source>
        <dbReference type="ARBA" id="ARBA00023136"/>
    </source>
</evidence>
<dbReference type="NCBIfam" id="TIGR01726">
    <property type="entry name" value="HEQRo_perm_3TM"/>
    <property type="match status" value="1"/>
</dbReference>
<comment type="similarity">
    <text evidence="7">Belongs to the binding-protein-dependent transport system permease family.</text>
</comment>
<keyword evidence="6 7" id="KW-0472">Membrane</keyword>
<dbReference type="GO" id="GO:0043190">
    <property type="term" value="C:ATP-binding cassette (ABC) transporter complex"/>
    <property type="evidence" value="ECO:0007669"/>
    <property type="project" value="InterPro"/>
</dbReference>
<feature type="transmembrane region" description="Helical" evidence="7">
    <location>
        <begin position="47"/>
        <end position="69"/>
    </location>
</feature>
<feature type="domain" description="ABC transmembrane type-1" evidence="8">
    <location>
        <begin position="203"/>
        <end position="397"/>
    </location>
</feature>
<dbReference type="InterPro" id="IPR035906">
    <property type="entry name" value="MetI-like_sf"/>
</dbReference>
<dbReference type="PANTHER" id="PTHR30614:SF41">
    <property type="entry name" value="INNER MEMBRANE AMINO-ACID ABC TRANSPORTER PERMEASE PROTEIN YHDY"/>
    <property type="match status" value="1"/>
</dbReference>
<keyword evidence="2 7" id="KW-0813">Transport</keyword>
<dbReference type="CDD" id="cd06261">
    <property type="entry name" value="TM_PBP2"/>
    <property type="match status" value="1"/>
</dbReference>
<dbReference type="SUPFAM" id="SSF161098">
    <property type="entry name" value="MetI-like"/>
    <property type="match status" value="1"/>
</dbReference>
<keyword evidence="10" id="KW-1185">Reference proteome</keyword>
<evidence type="ECO:0000256" key="2">
    <source>
        <dbReference type="ARBA" id="ARBA00022448"/>
    </source>
</evidence>
<evidence type="ECO:0000256" key="4">
    <source>
        <dbReference type="ARBA" id="ARBA00022692"/>
    </source>
</evidence>
<gene>
    <name evidence="9" type="ORF">SAMN04488099_11211</name>
</gene>
<evidence type="ECO:0000259" key="8">
    <source>
        <dbReference type="PROSITE" id="PS50928"/>
    </source>
</evidence>
<comment type="subcellular location">
    <subcellularLocation>
        <location evidence="1 7">Cell membrane</location>
        <topology evidence="1 7">Multi-pass membrane protein</topology>
    </subcellularLocation>
</comment>
<evidence type="ECO:0000256" key="7">
    <source>
        <dbReference type="RuleBase" id="RU363032"/>
    </source>
</evidence>
<protein>
    <submittedName>
        <fullName evidence="9">General L-amino acid transport system permease protein</fullName>
    </submittedName>
</protein>